<dbReference type="Proteomes" id="UP000029385">
    <property type="component" value="Unassembled WGS sequence"/>
</dbReference>
<dbReference type="AlphaFoldDB" id="A0A091B270"/>
<dbReference type="STRING" id="1121015.GCA_000420545_01505"/>
<name>A0A091B270_9GAMM</name>
<protein>
    <recommendedName>
        <fullName evidence="3">Prepilin-type N-terminal cleavage/methylation domain-containing protein</fullName>
    </recommendedName>
</protein>
<dbReference type="InterPro" id="IPR032092">
    <property type="entry name" value="PilW"/>
</dbReference>
<evidence type="ECO:0008006" key="3">
    <source>
        <dbReference type="Google" id="ProtNLM"/>
    </source>
</evidence>
<dbReference type="NCBIfam" id="TIGR02532">
    <property type="entry name" value="IV_pilin_GFxxxE"/>
    <property type="match status" value="1"/>
</dbReference>
<comment type="caution">
    <text evidence="1">The sequence shown here is derived from an EMBL/GenBank/DDBJ whole genome shotgun (WGS) entry which is preliminary data.</text>
</comment>
<organism evidence="1 2">
    <name type="scientific">Arenimonas oryziterrae DSM 21050 = YC6267</name>
    <dbReference type="NCBI Taxonomy" id="1121015"/>
    <lineage>
        <taxon>Bacteria</taxon>
        <taxon>Pseudomonadati</taxon>
        <taxon>Pseudomonadota</taxon>
        <taxon>Gammaproteobacteria</taxon>
        <taxon>Lysobacterales</taxon>
        <taxon>Lysobacteraceae</taxon>
        <taxon>Arenimonas</taxon>
    </lineage>
</organism>
<evidence type="ECO:0000313" key="2">
    <source>
        <dbReference type="Proteomes" id="UP000029385"/>
    </source>
</evidence>
<dbReference type="GO" id="GO:0043683">
    <property type="term" value="P:type IV pilus assembly"/>
    <property type="evidence" value="ECO:0007669"/>
    <property type="project" value="InterPro"/>
</dbReference>
<dbReference type="InterPro" id="IPR012902">
    <property type="entry name" value="N_methyl_site"/>
</dbReference>
<dbReference type="Pfam" id="PF07963">
    <property type="entry name" value="N_methyl"/>
    <property type="match status" value="1"/>
</dbReference>
<dbReference type="eggNOG" id="COG4966">
    <property type="taxonomic scope" value="Bacteria"/>
</dbReference>
<proteinExistence type="predicted"/>
<dbReference type="PATRIC" id="fig|1121015.4.peg.550"/>
<keyword evidence="2" id="KW-1185">Reference proteome</keyword>
<dbReference type="RefSeq" id="WP_022969133.1">
    <property type="nucleotide sequence ID" value="NZ_ATVD01000002.1"/>
</dbReference>
<dbReference type="EMBL" id="AVCI01000001">
    <property type="protein sequence ID" value="KFN44964.1"/>
    <property type="molecule type" value="Genomic_DNA"/>
</dbReference>
<accession>A0A091B270</accession>
<reference evidence="1 2" key="1">
    <citation type="submission" date="2013-09" db="EMBL/GenBank/DDBJ databases">
        <title>Genome sequencing of Arenimonas oryziterrae.</title>
        <authorList>
            <person name="Chen F."/>
            <person name="Wang G."/>
        </authorList>
    </citation>
    <scope>NUCLEOTIDE SEQUENCE [LARGE SCALE GENOMIC DNA]</scope>
    <source>
        <strain evidence="1 2">YC6267</strain>
    </source>
</reference>
<dbReference type="PROSITE" id="PS00409">
    <property type="entry name" value="PROKAR_NTER_METHYL"/>
    <property type="match status" value="1"/>
</dbReference>
<sequence>MNKTFKFRANAGFSLVELMVALVLTSFLVLGLVQVFSASRTAYQSSMGVSRTQEGGRFAMDFLQRDFRLVGHSGCTNDRAHFVNAQVVGDAEFYNHLAGTSGGVVPDTNAATAHLRFDVPMQGFEATVPGATTPGSTIVLSAMTTPASAVPGAGSWSPTIPTGIYAGMTTNGVRPRTGSDVVILRVYSGESAPVLTAPTAGPITTSAALAGTPGNTFAVANCVASSVFRSSNTTGTSFTLAGNATGFTTNGQEFYANTGSNLYHADVYVYFVGFRNATPTTPPSLYRAHWNGAWTNEELVEGVDMIQMTYGQDVALVNGSVDTYAAASVVSSATPVDAAVWRAVGTVRLGLLLRSPDRAGSYTDSTAGATRNIPIAGGAASGGYLVTVSANDGFLRVPYDNVIAFRNRLIGN</sequence>
<dbReference type="OrthoDB" id="5296662at2"/>
<dbReference type="Pfam" id="PF16074">
    <property type="entry name" value="PilW"/>
    <property type="match status" value="1"/>
</dbReference>
<gene>
    <name evidence="1" type="ORF">N789_02800</name>
</gene>
<evidence type="ECO:0000313" key="1">
    <source>
        <dbReference type="EMBL" id="KFN44964.1"/>
    </source>
</evidence>